<dbReference type="InterPro" id="IPR027417">
    <property type="entry name" value="P-loop_NTPase"/>
</dbReference>
<dbReference type="PANTHER" id="PTHR40396">
    <property type="entry name" value="ATPASE-LIKE PROTEIN"/>
    <property type="match status" value="1"/>
</dbReference>
<dbReference type="InterPro" id="IPR014555">
    <property type="entry name" value="RecF-like"/>
</dbReference>
<evidence type="ECO:0000259" key="1">
    <source>
        <dbReference type="Pfam" id="PF13304"/>
    </source>
</evidence>
<reference evidence="3" key="1">
    <citation type="submission" date="2019-06" db="EMBL/GenBank/DDBJ databases">
        <title>Gordonia isolated from sludge of a wastewater treatment plant.</title>
        <authorList>
            <person name="Tamura T."/>
            <person name="Aoyama K."/>
            <person name="Kang Y."/>
            <person name="Saito S."/>
            <person name="Akiyama N."/>
            <person name="Yazawa K."/>
            <person name="Gonoi T."/>
            <person name="Mikami Y."/>
        </authorList>
    </citation>
    <scope>NUCLEOTIDE SEQUENCE [LARGE SCALE GENOMIC DNA]</scope>
    <source>
        <strain evidence="3">NBRC 107696</strain>
    </source>
</reference>
<dbReference type="Gene3D" id="3.40.50.300">
    <property type="entry name" value="P-loop containing nucleotide triphosphate hydrolases"/>
    <property type="match status" value="2"/>
</dbReference>
<keyword evidence="3" id="KW-1185">Reference proteome</keyword>
<dbReference type="EMBL" id="BJOV01000005">
    <property type="protein sequence ID" value="GEE02714.1"/>
    <property type="molecule type" value="Genomic_DNA"/>
</dbReference>
<dbReference type="InterPro" id="IPR003959">
    <property type="entry name" value="ATPase_AAA_core"/>
</dbReference>
<comment type="caution">
    <text evidence="2">The sequence shown here is derived from an EMBL/GenBank/DDBJ whole genome shotgun (WGS) entry which is preliminary data.</text>
</comment>
<dbReference type="AlphaFoldDB" id="A0A7I9VBR1"/>
<gene>
    <name evidence="2" type="ORF">nbrc107696_31600</name>
</gene>
<organism evidence="2 3">
    <name type="scientific">Gordonia spumicola</name>
    <dbReference type="NCBI Taxonomy" id="589161"/>
    <lineage>
        <taxon>Bacteria</taxon>
        <taxon>Bacillati</taxon>
        <taxon>Actinomycetota</taxon>
        <taxon>Actinomycetes</taxon>
        <taxon>Mycobacteriales</taxon>
        <taxon>Gordoniaceae</taxon>
        <taxon>Gordonia</taxon>
    </lineage>
</organism>
<evidence type="ECO:0000313" key="3">
    <source>
        <dbReference type="Proteomes" id="UP000444960"/>
    </source>
</evidence>
<dbReference type="GO" id="GO:0005524">
    <property type="term" value="F:ATP binding"/>
    <property type="evidence" value="ECO:0007669"/>
    <property type="project" value="InterPro"/>
</dbReference>
<dbReference type="RefSeq" id="WP_161896355.1">
    <property type="nucleotide sequence ID" value="NZ_BJOV01000005.1"/>
</dbReference>
<dbReference type="OrthoDB" id="104167at2"/>
<name>A0A7I9VBR1_9ACTN</name>
<dbReference type="PANTHER" id="PTHR40396:SF1">
    <property type="entry name" value="ATPASE AAA-TYPE CORE DOMAIN-CONTAINING PROTEIN"/>
    <property type="match status" value="1"/>
</dbReference>
<protein>
    <submittedName>
        <fullName evidence="2">ATPase</fullName>
    </submittedName>
</protein>
<dbReference type="Pfam" id="PF13304">
    <property type="entry name" value="AAA_21"/>
    <property type="match status" value="1"/>
</dbReference>
<dbReference type="SUPFAM" id="SSF52540">
    <property type="entry name" value="P-loop containing nucleoside triphosphate hydrolases"/>
    <property type="match status" value="1"/>
</dbReference>
<dbReference type="PIRSF" id="PIRSF029347">
    <property type="entry name" value="RecF"/>
    <property type="match status" value="1"/>
</dbReference>
<feature type="domain" description="ATPase AAA-type core" evidence="1">
    <location>
        <begin position="30"/>
        <end position="334"/>
    </location>
</feature>
<dbReference type="GO" id="GO:0016887">
    <property type="term" value="F:ATP hydrolysis activity"/>
    <property type="evidence" value="ECO:0007669"/>
    <property type="project" value="InterPro"/>
</dbReference>
<sequence length="398" mass="44648">MTSPTSIVESLHVKNYRLLRDVRFTKLSPFTVLLGANGSGKSTVFDVFAFLHEAFTDGIGPAWDRRNRMAGIRSVDSDGPVSIELKYRAELDGKSRLATYLLVVGEDEVGAPVIEQEKLSWTVAPGSGRPKEILSFSRGIGRTWDEATQREDHEELASPTLLAVTALGQFRSHPRIQYLREFISGWYLSYVSADSTRTTPVSGPQRRLSRNGDNLPNVIQYLQERHPQRLDEIFEVLSKQVPQLEKVTSTVLADGRLLLQLKDRAFASSVISRFVSDGTLKLLAYLTVLYDPEPPRVIGIEEPENQLHPALLRPLAESMRAVTVNSQVMVTTHSRDFVDALHPEELWIVSRGEDGFTRVERAKDDPRVTAMVDSGGLLGDLWSERFLQRADPRGLIER</sequence>
<accession>A0A7I9VBR1</accession>
<dbReference type="Proteomes" id="UP000444960">
    <property type="component" value="Unassembled WGS sequence"/>
</dbReference>
<evidence type="ECO:0000313" key="2">
    <source>
        <dbReference type="EMBL" id="GEE02714.1"/>
    </source>
</evidence>
<proteinExistence type="predicted"/>